<accession>A0AAE0H312</accession>
<keyword evidence="5" id="KW-1185">Reference proteome</keyword>
<dbReference type="Gene3D" id="1.10.238.10">
    <property type="entry name" value="EF-hand"/>
    <property type="match status" value="1"/>
</dbReference>
<dbReference type="EMBL" id="LGRX02000284">
    <property type="protein sequence ID" value="KAK3288973.1"/>
    <property type="molecule type" value="Genomic_DNA"/>
</dbReference>
<dbReference type="GO" id="GO:0005509">
    <property type="term" value="F:calcium ion binding"/>
    <property type="evidence" value="ECO:0007669"/>
    <property type="project" value="InterPro"/>
</dbReference>
<evidence type="ECO:0000259" key="3">
    <source>
        <dbReference type="PROSITE" id="PS50222"/>
    </source>
</evidence>
<keyword evidence="1" id="KW-0106">Calcium</keyword>
<keyword evidence="2" id="KW-0732">Signal</keyword>
<dbReference type="Proteomes" id="UP001190700">
    <property type="component" value="Unassembled WGS sequence"/>
</dbReference>
<dbReference type="PROSITE" id="PS00018">
    <property type="entry name" value="EF_HAND_1"/>
    <property type="match status" value="1"/>
</dbReference>
<proteinExistence type="predicted"/>
<dbReference type="InterPro" id="IPR018247">
    <property type="entry name" value="EF_Hand_1_Ca_BS"/>
</dbReference>
<feature type="chain" id="PRO_5042217378" description="EF-hand domain-containing protein" evidence="2">
    <location>
        <begin position="23"/>
        <end position="197"/>
    </location>
</feature>
<organism evidence="4 5">
    <name type="scientific">Cymbomonas tetramitiformis</name>
    <dbReference type="NCBI Taxonomy" id="36881"/>
    <lineage>
        <taxon>Eukaryota</taxon>
        <taxon>Viridiplantae</taxon>
        <taxon>Chlorophyta</taxon>
        <taxon>Pyramimonadophyceae</taxon>
        <taxon>Pyramimonadales</taxon>
        <taxon>Pyramimonadaceae</taxon>
        <taxon>Cymbomonas</taxon>
    </lineage>
</organism>
<dbReference type="SUPFAM" id="SSF47473">
    <property type="entry name" value="EF-hand"/>
    <property type="match status" value="1"/>
</dbReference>
<feature type="domain" description="EF-hand" evidence="3">
    <location>
        <begin position="35"/>
        <end position="70"/>
    </location>
</feature>
<dbReference type="InterPro" id="IPR011992">
    <property type="entry name" value="EF-hand-dom_pair"/>
</dbReference>
<dbReference type="InterPro" id="IPR002048">
    <property type="entry name" value="EF_hand_dom"/>
</dbReference>
<reference evidence="4 5" key="1">
    <citation type="journal article" date="2015" name="Genome Biol. Evol.">
        <title>Comparative Genomics of a Bacterivorous Green Alga Reveals Evolutionary Causalities and Consequences of Phago-Mixotrophic Mode of Nutrition.</title>
        <authorList>
            <person name="Burns J.A."/>
            <person name="Paasch A."/>
            <person name="Narechania A."/>
            <person name="Kim E."/>
        </authorList>
    </citation>
    <scope>NUCLEOTIDE SEQUENCE [LARGE SCALE GENOMIC DNA]</scope>
    <source>
        <strain evidence="4 5">PLY_AMNH</strain>
    </source>
</reference>
<evidence type="ECO:0000313" key="4">
    <source>
        <dbReference type="EMBL" id="KAK3288973.1"/>
    </source>
</evidence>
<dbReference type="AlphaFoldDB" id="A0AAE0H312"/>
<dbReference type="PROSITE" id="PS50222">
    <property type="entry name" value="EF_HAND_2"/>
    <property type="match status" value="1"/>
</dbReference>
<name>A0AAE0H312_9CHLO</name>
<sequence>MRYLQVLSAILVLLAFAGSAASTQTAEDRNRHDLRSLEAAQEAFALIDKDGDDCLSFTEFLAAYSALADKGESRNRDVEDRSTLKSDLPRPFPRQLTTQGEVACNGTTVDVQIRTANFGSEISWKVDHHCQSGEVTYGDNLVYNTSCCFLSNTTSILVTCQDSYGDGWHGGYLVFLGNRVACEDFDSGHRWTTSVPL</sequence>
<gene>
    <name evidence="4" type="ORF">CYMTET_3572</name>
</gene>
<protein>
    <recommendedName>
        <fullName evidence="3">EF-hand domain-containing protein</fullName>
    </recommendedName>
</protein>
<comment type="caution">
    <text evidence="4">The sequence shown here is derived from an EMBL/GenBank/DDBJ whole genome shotgun (WGS) entry which is preliminary data.</text>
</comment>
<feature type="signal peptide" evidence="2">
    <location>
        <begin position="1"/>
        <end position="22"/>
    </location>
</feature>
<evidence type="ECO:0000256" key="1">
    <source>
        <dbReference type="ARBA" id="ARBA00022837"/>
    </source>
</evidence>
<feature type="non-terminal residue" evidence="4">
    <location>
        <position position="197"/>
    </location>
</feature>
<evidence type="ECO:0000313" key="5">
    <source>
        <dbReference type="Proteomes" id="UP001190700"/>
    </source>
</evidence>
<evidence type="ECO:0000256" key="2">
    <source>
        <dbReference type="SAM" id="SignalP"/>
    </source>
</evidence>
<dbReference type="SMART" id="SM00054">
    <property type="entry name" value="EFh"/>
    <property type="match status" value="1"/>
</dbReference>